<dbReference type="GO" id="GO:0015666">
    <property type="term" value="F:restriction endodeoxyribonuclease activity"/>
    <property type="evidence" value="ECO:0007669"/>
    <property type="project" value="TreeGrafter"/>
</dbReference>
<name>A0AB73LKL9_9LEPT</name>
<feature type="domain" description="Restriction endonuclease type IV Mrr" evidence="1">
    <location>
        <begin position="170"/>
        <end position="284"/>
    </location>
</feature>
<comment type="caution">
    <text evidence="2">The sequence shown here is derived from an EMBL/GenBank/DDBJ whole genome shotgun (WGS) entry which is preliminary data.</text>
</comment>
<dbReference type="PANTHER" id="PTHR30015:SF7">
    <property type="entry name" value="TYPE IV METHYL-DIRECTED RESTRICTION ENZYME ECOKMRR"/>
    <property type="match status" value="1"/>
</dbReference>
<evidence type="ECO:0000313" key="3">
    <source>
        <dbReference type="Proteomes" id="UP000189337"/>
    </source>
</evidence>
<dbReference type="RefSeq" id="WP_046943844.1">
    <property type="nucleotide sequence ID" value="NZ_MTSU01000026.1"/>
</dbReference>
<sequence>MNSIDNFILAKDLTFFQWLKMVNNEDMRLYPCNCFPTQEIMDKFMNKIHRWPELQIRKVLRAFLVNSGYYGLDETYFESMSQKSKKFIDNLCNTRELYYRMFKDISYAREGITWVLDFLPNEPKKAMKAISLYFESECQSLPDPALSGLSHALSIISARYTNVYYPDKYLKELAPEDFEVLIAHLYSKLDYKVKLTKKSHDAGVDIIALGEKAGRRTKILIQCKRYSKPVPVAPVRELLGVVHSEKANKGIIVSTSNFTKPAIAFEKRNPQIELIDYIHLSKLLAEYFGGNWPTRMQHFIYNIPVREFSE</sequence>
<dbReference type="Pfam" id="PF04471">
    <property type="entry name" value="Mrr_cat"/>
    <property type="match status" value="1"/>
</dbReference>
<dbReference type="GO" id="GO:0003677">
    <property type="term" value="F:DNA binding"/>
    <property type="evidence" value="ECO:0007669"/>
    <property type="project" value="InterPro"/>
</dbReference>
<protein>
    <submittedName>
        <fullName evidence="2">Restriction endonuclease</fullName>
    </submittedName>
</protein>
<gene>
    <name evidence="2" type="ORF">BWD14_18350</name>
</gene>
<keyword evidence="2" id="KW-0540">Nuclease</keyword>
<dbReference type="Proteomes" id="UP000189337">
    <property type="component" value="Unassembled WGS sequence"/>
</dbReference>
<dbReference type="SUPFAM" id="SSF52980">
    <property type="entry name" value="Restriction endonuclease-like"/>
    <property type="match status" value="1"/>
</dbReference>
<accession>A0AB73LKL9</accession>
<dbReference type="InterPro" id="IPR011856">
    <property type="entry name" value="tRNA_endonuc-like_dom_sf"/>
</dbReference>
<reference evidence="2 3" key="1">
    <citation type="submission" date="2017-01" db="EMBL/GenBank/DDBJ databases">
        <title>Comparative genomic analysis of Brazilian Leptospira santarosai.</title>
        <authorList>
            <person name="Moreno L.Z."/>
            <person name="Miraglia F."/>
            <person name="Kremer F.S."/>
            <person name="Eslabao M.R."/>
            <person name="Lilenbaum W."/>
            <person name="Dellagostin O.A."/>
            <person name="Moreno A.M."/>
        </authorList>
    </citation>
    <scope>NUCLEOTIDE SEQUENCE [LARGE SCALE GENOMIC DNA]</scope>
    <source>
        <strain evidence="2 3">M52/8-19</strain>
    </source>
</reference>
<evidence type="ECO:0000259" key="1">
    <source>
        <dbReference type="Pfam" id="PF04471"/>
    </source>
</evidence>
<evidence type="ECO:0000313" key="2">
    <source>
        <dbReference type="EMBL" id="ONF91125.1"/>
    </source>
</evidence>
<dbReference type="InterPro" id="IPR052906">
    <property type="entry name" value="Type_IV_Methyl-Rstrct_Enzyme"/>
</dbReference>
<dbReference type="Gene3D" id="3.40.1350.10">
    <property type="match status" value="1"/>
</dbReference>
<dbReference type="EMBL" id="MTSU01000026">
    <property type="protein sequence ID" value="ONF91125.1"/>
    <property type="molecule type" value="Genomic_DNA"/>
</dbReference>
<dbReference type="AlphaFoldDB" id="A0AB73LKL9"/>
<dbReference type="InterPro" id="IPR007560">
    <property type="entry name" value="Restrct_endonuc_IV_Mrr"/>
</dbReference>
<keyword evidence="2" id="KW-0255">Endonuclease</keyword>
<keyword evidence="2" id="KW-0378">Hydrolase</keyword>
<organism evidence="2 3">
    <name type="scientific">Leptospira santarosai</name>
    <dbReference type="NCBI Taxonomy" id="28183"/>
    <lineage>
        <taxon>Bacteria</taxon>
        <taxon>Pseudomonadati</taxon>
        <taxon>Spirochaetota</taxon>
        <taxon>Spirochaetia</taxon>
        <taxon>Leptospirales</taxon>
        <taxon>Leptospiraceae</taxon>
        <taxon>Leptospira</taxon>
    </lineage>
</organism>
<dbReference type="PANTHER" id="PTHR30015">
    <property type="entry name" value="MRR RESTRICTION SYSTEM PROTEIN"/>
    <property type="match status" value="1"/>
</dbReference>
<dbReference type="InterPro" id="IPR011335">
    <property type="entry name" value="Restrct_endonuc-II-like"/>
</dbReference>
<proteinExistence type="predicted"/>
<dbReference type="GO" id="GO:0009307">
    <property type="term" value="P:DNA restriction-modification system"/>
    <property type="evidence" value="ECO:0007669"/>
    <property type="project" value="InterPro"/>
</dbReference>